<keyword evidence="3" id="KW-1185">Reference proteome</keyword>
<feature type="transmembrane region" description="Helical" evidence="1">
    <location>
        <begin position="453"/>
        <end position="473"/>
    </location>
</feature>
<evidence type="ECO:0000256" key="1">
    <source>
        <dbReference type="SAM" id="Phobius"/>
    </source>
</evidence>
<gene>
    <name evidence="2" type="ORF">F4559_003146</name>
</gene>
<proteinExistence type="predicted"/>
<evidence type="ECO:0000313" key="2">
    <source>
        <dbReference type="EMBL" id="MBB4965787.1"/>
    </source>
</evidence>
<dbReference type="Gene3D" id="3.40.50.300">
    <property type="entry name" value="P-loop containing nucleotide triphosphate hydrolases"/>
    <property type="match status" value="1"/>
</dbReference>
<accession>A0A7W7T4B2</accession>
<evidence type="ECO:0000313" key="3">
    <source>
        <dbReference type="Proteomes" id="UP000542674"/>
    </source>
</evidence>
<protein>
    <recommendedName>
        <fullName evidence="4">NACHT domain-containing protein</fullName>
    </recommendedName>
</protein>
<feature type="transmembrane region" description="Helical" evidence="1">
    <location>
        <begin position="605"/>
        <end position="629"/>
    </location>
</feature>
<dbReference type="EMBL" id="JACHJS010000001">
    <property type="protein sequence ID" value="MBB4965787.1"/>
    <property type="molecule type" value="Genomic_DNA"/>
</dbReference>
<sequence length="680" mass="73866">MASIGGVLWLLFSASDRSVVGTVIQAVSAVLVPGSALGVWMLRRRVPRTPDLDAAGDGLAVAVRARWERTATELRLIYPTRISVRWSWSDRTAGGSRIDAVGSPVTPSRVAVLPGARPVGPLQVEDGDLGGLFDVFAGLDSGRILLIGAAGAGKTSAAILLLLEVLRHRDGTADRHRVPIPVLLGLADWNAARHRLVDWAAARLELEYPFLVASEYGRGTARRLIESGRVVLFLDGLDDLPERLRPVAVRALDLQATGRVVLLSRSAELVQAVAEGGHVAGAAVLELLPVTGDRAAAYLELCRVDPPPPGWRRLVDHVRRHDDAVTRALDTPLMLSLVRDAYRPGDDMADLFPTGGFADRTEVEHHLLERFLAVAYAPSPGQPAPRYGLDQATRWLGCVAAQMNEDNSPELSWWTVHRWRPRWIRVVATGLSVTFVLGIVLGAIVAGRTDAALLSYATVFALVLGAVYARGVGQPRQWSRPLRPELFSRENFKAASLFSVTTFLMLSMTLSVWLGRDYGIMAGLLCGLAVGLTSFLFYSIARPSVDQFSPIPPATCWYREIRYRIAFGLAVGVLGGAMMTLAELITSDEGVDDVTASLLGQLAGTVPYGLVFGVVSSKTWVAFLVFCQLRVEGAGPLRMIDFLEDACARGVLRTVGPFYQFRHARLQDLLAASWHERGDR</sequence>
<comment type="caution">
    <text evidence="2">The sequence shown here is derived from an EMBL/GenBank/DDBJ whole genome shotgun (WGS) entry which is preliminary data.</text>
</comment>
<feature type="transmembrane region" description="Helical" evidence="1">
    <location>
        <begin position="20"/>
        <end position="42"/>
    </location>
</feature>
<evidence type="ECO:0008006" key="4">
    <source>
        <dbReference type="Google" id="ProtNLM"/>
    </source>
</evidence>
<name>A0A7W7T4B2_9PSEU</name>
<feature type="transmembrane region" description="Helical" evidence="1">
    <location>
        <begin position="561"/>
        <end position="585"/>
    </location>
</feature>
<keyword evidence="1" id="KW-0812">Transmembrane</keyword>
<feature type="transmembrane region" description="Helical" evidence="1">
    <location>
        <begin position="520"/>
        <end position="540"/>
    </location>
</feature>
<dbReference type="AlphaFoldDB" id="A0A7W7T4B2"/>
<dbReference type="SUPFAM" id="SSF52540">
    <property type="entry name" value="P-loop containing nucleoside triphosphate hydrolases"/>
    <property type="match status" value="1"/>
</dbReference>
<reference evidence="2 3" key="1">
    <citation type="submission" date="2020-08" db="EMBL/GenBank/DDBJ databases">
        <title>Sequencing the genomes of 1000 actinobacteria strains.</title>
        <authorList>
            <person name="Klenk H.-P."/>
        </authorList>
    </citation>
    <scope>NUCLEOTIDE SEQUENCE [LARGE SCALE GENOMIC DNA]</scope>
    <source>
        <strain evidence="2 3">DSM 45084</strain>
    </source>
</reference>
<keyword evidence="1" id="KW-1133">Transmembrane helix</keyword>
<dbReference type="InterPro" id="IPR027417">
    <property type="entry name" value="P-loop_NTPase"/>
</dbReference>
<dbReference type="Proteomes" id="UP000542674">
    <property type="component" value="Unassembled WGS sequence"/>
</dbReference>
<organism evidence="2 3">
    <name type="scientific">Saccharothrix violaceirubra</name>
    <dbReference type="NCBI Taxonomy" id="413306"/>
    <lineage>
        <taxon>Bacteria</taxon>
        <taxon>Bacillati</taxon>
        <taxon>Actinomycetota</taxon>
        <taxon>Actinomycetes</taxon>
        <taxon>Pseudonocardiales</taxon>
        <taxon>Pseudonocardiaceae</taxon>
        <taxon>Saccharothrix</taxon>
    </lineage>
</organism>
<feature type="transmembrane region" description="Helical" evidence="1">
    <location>
        <begin position="494"/>
        <end position="514"/>
    </location>
</feature>
<feature type="transmembrane region" description="Helical" evidence="1">
    <location>
        <begin position="423"/>
        <end position="447"/>
    </location>
</feature>
<keyword evidence="1" id="KW-0472">Membrane</keyword>
<dbReference type="RefSeq" id="WP_184669472.1">
    <property type="nucleotide sequence ID" value="NZ_BAABAI010000038.1"/>
</dbReference>